<dbReference type="PANTHER" id="PTHR30298:SF0">
    <property type="entry name" value="PROTEIN YBFL-RELATED"/>
    <property type="match status" value="1"/>
</dbReference>
<organism evidence="1 2">
    <name type="scientific">Chromobacterium amazonense</name>
    <dbReference type="NCBI Taxonomy" id="1382803"/>
    <lineage>
        <taxon>Bacteria</taxon>
        <taxon>Pseudomonadati</taxon>
        <taxon>Pseudomonadota</taxon>
        <taxon>Betaproteobacteria</taxon>
        <taxon>Neisseriales</taxon>
        <taxon>Chromobacteriaceae</taxon>
        <taxon>Chromobacterium</taxon>
    </lineage>
</organism>
<dbReference type="NCBIfam" id="NF033564">
    <property type="entry name" value="transpos_ISAs1"/>
    <property type="match status" value="1"/>
</dbReference>
<sequence length="182" mass="21240">MLVQVKRNQPKLHEQLLEFSTAHAAAELHVTQDVGRRNRIEQRQTRVWHLPEGVLAEDWSVLRTLICVERNVERFDVRHQQWRPSQDAAWYVCTRQLRAVQAGELVRGHWGIENRCHYVRDVTLNEDASQIRVNPGVFAQLRSWALNCLRRAGHRNIKAARERLGRETDQLLPMFKLAAPAC</sequence>
<gene>
    <name evidence="1" type="ORF">BUE93_03405</name>
</gene>
<comment type="caution">
    <text evidence="1">The sequence shown here is derived from an EMBL/GenBank/DDBJ whole genome shotgun (WGS) entry which is preliminary data.</text>
</comment>
<protein>
    <recommendedName>
        <fullName evidence="3">Transposase IS4-like domain-containing protein</fullName>
    </recommendedName>
</protein>
<proteinExistence type="predicted"/>
<accession>A0A2S9X8Y4</accession>
<name>A0A2S9X8Y4_9NEIS</name>
<dbReference type="AlphaFoldDB" id="A0A2S9X8Y4"/>
<reference evidence="1 2" key="1">
    <citation type="submission" date="2017-01" db="EMBL/GenBank/DDBJ databases">
        <title>New insights into the genetic diversity of Chromobacterium isolated from tropical freshwater lake.</title>
        <authorList>
            <person name="Santos A.B."/>
            <person name="Nascimento A.M."/>
            <person name="Da Silva P.C."/>
        </authorList>
    </citation>
    <scope>NUCLEOTIDE SEQUENCE [LARGE SCALE GENOMIC DNA]</scope>
    <source>
        <strain evidence="1 2">56AF</strain>
    </source>
</reference>
<evidence type="ECO:0000313" key="2">
    <source>
        <dbReference type="Proteomes" id="UP000239469"/>
    </source>
</evidence>
<dbReference type="InterPro" id="IPR051698">
    <property type="entry name" value="Transposase_11-like"/>
</dbReference>
<evidence type="ECO:0000313" key="1">
    <source>
        <dbReference type="EMBL" id="PRP72189.1"/>
    </source>
</evidence>
<dbReference type="Proteomes" id="UP000239469">
    <property type="component" value="Unassembled WGS sequence"/>
</dbReference>
<dbReference type="EMBL" id="MTBD01000005">
    <property type="protein sequence ID" value="PRP72189.1"/>
    <property type="molecule type" value="Genomic_DNA"/>
</dbReference>
<dbReference type="PANTHER" id="PTHR30298">
    <property type="entry name" value="H REPEAT-ASSOCIATED PREDICTED TRANSPOSASE"/>
    <property type="match status" value="1"/>
</dbReference>
<dbReference type="InterPro" id="IPR047647">
    <property type="entry name" value="ISAs1_transpos"/>
</dbReference>
<evidence type="ECO:0008006" key="3">
    <source>
        <dbReference type="Google" id="ProtNLM"/>
    </source>
</evidence>